<evidence type="ECO:0000259" key="10">
    <source>
        <dbReference type="Pfam" id="PF01261"/>
    </source>
</evidence>
<comment type="cofactor">
    <cofactor evidence="1">
        <name>Zn(2+)</name>
        <dbReference type="ChEBI" id="CHEBI:29105"/>
    </cofactor>
</comment>
<dbReference type="InterPro" id="IPR036237">
    <property type="entry name" value="Xyl_isomerase-like_sf"/>
</dbReference>
<protein>
    <recommendedName>
        <fullName evidence="3">Apurinic-apyrimidinic endonuclease 1</fullName>
    </recommendedName>
</protein>
<evidence type="ECO:0000256" key="6">
    <source>
        <dbReference type="ARBA" id="ARBA00022801"/>
    </source>
</evidence>
<feature type="compositionally biased region" description="Acidic residues" evidence="9">
    <location>
        <begin position="81"/>
        <end position="96"/>
    </location>
</feature>
<feature type="region of interest" description="Disordered" evidence="9">
    <location>
        <begin position="455"/>
        <end position="483"/>
    </location>
</feature>
<dbReference type="Proteomes" id="UP000076738">
    <property type="component" value="Unassembled WGS sequence"/>
</dbReference>
<dbReference type="GO" id="GO:0008270">
    <property type="term" value="F:zinc ion binding"/>
    <property type="evidence" value="ECO:0007669"/>
    <property type="project" value="InterPro"/>
</dbReference>
<dbReference type="GO" id="GO:0006284">
    <property type="term" value="P:base-excision repair"/>
    <property type="evidence" value="ECO:0007669"/>
    <property type="project" value="TreeGrafter"/>
</dbReference>
<keyword evidence="12" id="KW-1185">Reference proteome</keyword>
<evidence type="ECO:0000256" key="5">
    <source>
        <dbReference type="ARBA" id="ARBA00022763"/>
    </source>
</evidence>
<dbReference type="GO" id="GO:0005634">
    <property type="term" value="C:nucleus"/>
    <property type="evidence" value="ECO:0007669"/>
    <property type="project" value="TreeGrafter"/>
</dbReference>
<keyword evidence="4" id="KW-0479">Metal-binding</keyword>
<dbReference type="GO" id="GO:0003906">
    <property type="term" value="F:DNA-(apurinic or apyrimidinic site) endonuclease activity"/>
    <property type="evidence" value="ECO:0007669"/>
    <property type="project" value="TreeGrafter"/>
</dbReference>
<dbReference type="SMART" id="SM00518">
    <property type="entry name" value="AP2Ec"/>
    <property type="match status" value="1"/>
</dbReference>
<evidence type="ECO:0000256" key="7">
    <source>
        <dbReference type="ARBA" id="ARBA00022833"/>
    </source>
</evidence>
<keyword evidence="8" id="KW-0234">DNA repair</keyword>
<evidence type="ECO:0000313" key="11">
    <source>
        <dbReference type="EMBL" id="KZO97759.1"/>
    </source>
</evidence>
<sequence length="483" mass="53171">MLRAATFTRPSRPLRLVAVLSFSGRYSIMSTSTRRKSLKQLGGDATAVVTAAVTTATEVEKGARKVSTTRAALAVVKVEVNEDEESDLTEPEEEEDEKPKKKTKRAAGKAAKAKPVKTEDEPPKEKKTKAKAKKGMEEPEVKDRVKSDMCVGAHVSAAGGVENAVLNAASIGANAFALFLKSQRKWTSPPLTEDSISLFKARMTKYGYDTGMVLPHGSYLINLGNPDAGKREKAYECFLDDLQRCEQLGIKLYNFHPGSTVGGAPLEECLAHVAESINRAHKATSHVCIVIENMAGAGNVMGCRFSDLATMINLVEDKSRVGVCLDTCHLFASGYDIRDKTAYQATMEEFDKVVGLRYLKAWHLNDSKTPLNSKKDRHENLGLGHIGLPTFSHIMTDPRLAHMPMVLETPSFEQQEVWGREIDVLYSFERDHKAKATVYWDGKVNQVREIVKWAEGKGKKPSKAGAKRKKGDAEDDEHECGSD</sequence>
<feature type="region of interest" description="Disordered" evidence="9">
    <location>
        <begin position="81"/>
        <end position="143"/>
    </location>
</feature>
<dbReference type="AlphaFoldDB" id="A0A167NIW1"/>
<name>A0A167NIW1_CALVF</name>
<feature type="compositionally biased region" description="Basic residues" evidence="9">
    <location>
        <begin position="459"/>
        <end position="470"/>
    </location>
</feature>
<dbReference type="PANTHER" id="PTHR21445:SF0">
    <property type="entry name" value="APURINIC-APYRIMIDINIC ENDONUCLEASE"/>
    <property type="match status" value="1"/>
</dbReference>
<comment type="similarity">
    <text evidence="2">Belongs to the AP endonuclease 2 family.</text>
</comment>
<dbReference type="GO" id="GO:0003677">
    <property type="term" value="F:DNA binding"/>
    <property type="evidence" value="ECO:0007669"/>
    <property type="project" value="InterPro"/>
</dbReference>
<dbReference type="GO" id="GO:0005739">
    <property type="term" value="C:mitochondrion"/>
    <property type="evidence" value="ECO:0007669"/>
    <property type="project" value="TreeGrafter"/>
</dbReference>
<dbReference type="InterPro" id="IPR013022">
    <property type="entry name" value="Xyl_isomerase-like_TIM-brl"/>
</dbReference>
<evidence type="ECO:0000256" key="9">
    <source>
        <dbReference type="SAM" id="MobiDB-lite"/>
    </source>
</evidence>
<dbReference type="FunFam" id="3.20.20.150:FF:000001">
    <property type="entry name" value="Probable endonuclease 4"/>
    <property type="match status" value="1"/>
</dbReference>
<dbReference type="Pfam" id="PF01261">
    <property type="entry name" value="AP_endonuc_2"/>
    <property type="match status" value="1"/>
</dbReference>
<evidence type="ECO:0000256" key="1">
    <source>
        <dbReference type="ARBA" id="ARBA00001947"/>
    </source>
</evidence>
<dbReference type="CDD" id="cd00019">
    <property type="entry name" value="AP2Ec"/>
    <property type="match status" value="1"/>
</dbReference>
<dbReference type="SUPFAM" id="SSF51658">
    <property type="entry name" value="Xylose isomerase-like"/>
    <property type="match status" value="1"/>
</dbReference>
<dbReference type="GO" id="GO:0008081">
    <property type="term" value="F:phosphoric diester hydrolase activity"/>
    <property type="evidence" value="ECO:0007669"/>
    <property type="project" value="TreeGrafter"/>
</dbReference>
<keyword evidence="5" id="KW-0227">DNA damage</keyword>
<dbReference type="PROSITE" id="PS00730">
    <property type="entry name" value="AP_NUCLEASE_F2_2"/>
    <property type="match status" value="1"/>
</dbReference>
<feature type="compositionally biased region" description="Basic residues" evidence="9">
    <location>
        <begin position="100"/>
        <end position="115"/>
    </location>
</feature>
<evidence type="ECO:0000256" key="8">
    <source>
        <dbReference type="ARBA" id="ARBA00023204"/>
    </source>
</evidence>
<reference evidence="11 12" key="1">
    <citation type="journal article" date="2016" name="Mol. Biol. Evol.">
        <title>Comparative Genomics of Early-Diverging Mushroom-Forming Fungi Provides Insights into the Origins of Lignocellulose Decay Capabilities.</title>
        <authorList>
            <person name="Nagy L.G."/>
            <person name="Riley R."/>
            <person name="Tritt A."/>
            <person name="Adam C."/>
            <person name="Daum C."/>
            <person name="Floudas D."/>
            <person name="Sun H."/>
            <person name="Yadav J.S."/>
            <person name="Pangilinan J."/>
            <person name="Larsson K.H."/>
            <person name="Matsuura K."/>
            <person name="Barry K."/>
            <person name="Labutti K."/>
            <person name="Kuo R."/>
            <person name="Ohm R.A."/>
            <person name="Bhattacharya S.S."/>
            <person name="Shirouzu T."/>
            <person name="Yoshinaga Y."/>
            <person name="Martin F.M."/>
            <person name="Grigoriev I.V."/>
            <person name="Hibbett D.S."/>
        </authorList>
    </citation>
    <scope>NUCLEOTIDE SEQUENCE [LARGE SCALE GENOMIC DNA]</scope>
    <source>
        <strain evidence="11 12">TUFC12733</strain>
    </source>
</reference>
<dbReference type="NCBIfam" id="NF002199">
    <property type="entry name" value="PRK01060.1-4"/>
    <property type="match status" value="1"/>
</dbReference>
<keyword evidence="6" id="KW-0378">Hydrolase</keyword>
<proteinExistence type="inferred from homology"/>
<dbReference type="STRING" id="1330018.A0A167NIW1"/>
<dbReference type="PROSITE" id="PS00729">
    <property type="entry name" value="AP_NUCLEASE_F2_1"/>
    <property type="match status" value="1"/>
</dbReference>
<gene>
    <name evidence="11" type="ORF">CALVIDRAFT_535857</name>
</gene>
<dbReference type="Gene3D" id="3.20.20.150">
    <property type="entry name" value="Divalent-metal-dependent TIM barrel enzymes"/>
    <property type="match status" value="1"/>
</dbReference>
<feature type="compositionally biased region" description="Basic and acidic residues" evidence="9">
    <location>
        <begin position="134"/>
        <end position="143"/>
    </location>
</feature>
<feature type="compositionally biased region" description="Basic and acidic residues" evidence="9">
    <location>
        <begin position="116"/>
        <end position="125"/>
    </location>
</feature>
<evidence type="ECO:0000313" key="12">
    <source>
        <dbReference type="Proteomes" id="UP000076738"/>
    </source>
</evidence>
<dbReference type="InterPro" id="IPR001719">
    <property type="entry name" value="AP_endonuc_2"/>
</dbReference>
<dbReference type="EMBL" id="KV417278">
    <property type="protein sequence ID" value="KZO97759.1"/>
    <property type="molecule type" value="Genomic_DNA"/>
</dbReference>
<dbReference type="PANTHER" id="PTHR21445">
    <property type="entry name" value="ENDONUCLEASE IV ENDODEOXYRIBONUCLEASE IV"/>
    <property type="match status" value="1"/>
</dbReference>
<keyword evidence="11" id="KW-0255">Endonuclease</keyword>
<dbReference type="PROSITE" id="PS00731">
    <property type="entry name" value="AP_NUCLEASE_F2_3"/>
    <property type="match status" value="1"/>
</dbReference>
<keyword evidence="11" id="KW-0540">Nuclease</keyword>
<dbReference type="HAMAP" id="MF_00152">
    <property type="entry name" value="Nfo"/>
    <property type="match status" value="1"/>
</dbReference>
<keyword evidence="7" id="KW-0862">Zinc</keyword>
<feature type="compositionally biased region" description="Acidic residues" evidence="9">
    <location>
        <begin position="473"/>
        <end position="483"/>
    </location>
</feature>
<dbReference type="OrthoDB" id="7663182at2759"/>
<dbReference type="InterPro" id="IPR018246">
    <property type="entry name" value="AP_endonuc_F2_Zn_BS"/>
</dbReference>
<dbReference type="PROSITE" id="PS51432">
    <property type="entry name" value="AP_NUCLEASE_F2_4"/>
    <property type="match status" value="1"/>
</dbReference>
<feature type="domain" description="Xylose isomerase-like TIM barrel" evidence="10">
    <location>
        <begin position="167"/>
        <end position="427"/>
    </location>
</feature>
<evidence type="ECO:0000256" key="4">
    <source>
        <dbReference type="ARBA" id="ARBA00022723"/>
    </source>
</evidence>
<organism evidence="11 12">
    <name type="scientific">Calocera viscosa (strain TUFC12733)</name>
    <dbReference type="NCBI Taxonomy" id="1330018"/>
    <lineage>
        <taxon>Eukaryota</taxon>
        <taxon>Fungi</taxon>
        <taxon>Dikarya</taxon>
        <taxon>Basidiomycota</taxon>
        <taxon>Agaricomycotina</taxon>
        <taxon>Dacrymycetes</taxon>
        <taxon>Dacrymycetales</taxon>
        <taxon>Dacrymycetaceae</taxon>
        <taxon>Calocera</taxon>
    </lineage>
</organism>
<accession>A0A167NIW1</accession>
<evidence type="ECO:0000256" key="2">
    <source>
        <dbReference type="ARBA" id="ARBA00005340"/>
    </source>
</evidence>
<dbReference type="NCBIfam" id="TIGR00587">
    <property type="entry name" value="nfo"/>
    <property type="match status" value="1"/>
</dbReference>
<evidence type="ECO:0000256" key="3">
    <source>
        <dbReference type="ARBA" id="ARBA00021759"/>
    </source>
</evidence>